<keyword evidence="2" id="KW-1185">Reference proteome</keyword>
<proteinExistence type="predicted"/>
<organism evidence="1 2">
    <name type="scientific">Chryseobacterium cheonjiense</name>
    <dbReference type="NCBI Taxonomy" id="2728845"/>
    <lineage>
        <taxon>Bacteria</taxon>
        <taxon>Pseudomonadati</taxon>
        <taxon>Bacteroidota</taxon>
        <taxon>Flavobacteriia</taxon>
        <taxon>Flavobacteriales</taxon>
        <taxon>Weeksellaceae</taxon>
        <taxon>Chryseobacterium group</taxon>
        <taxon>Chryseobacterium</taxon>
    </lineage>
</organism>
<sequence length="72" mass="8112">MKKFKKLTREDLKTVKAGQVWIAVTKCGFTATTTQDWTAEQANAWVDEIEKNYCKTPTYSGSDAQHLASNLN</sequence>
<dbReference type="NCBIfam" id="NF047798">
    <property type="entry name" value="leader_Chryseo"/>
    <property type="match status" value="1"/>
</dbReference>
<dbReference type="Proteomes" id="UP000552615">
    <property type="component" value="Unassembled WGS sequence"/>
</dbReference>
<dbReference type="AlphaFoldDB" id="A0A7Y0FHE2"/>
<dbReference type="EMBL" id="JABBGF010000001">
    <property type="protein sequence ID" value="NML56333.1"/>
    <property type="molecule type" value="Genomic_DNA"/>
</dbReference>
<reference evidence="1 2" key="1">
    <citation type="submission" date="2020-04" db="EMBL/GenBank/DDBJ databases">
        <title>Chryseobacterium sp. RJ-7-14 sp. nov., isolated from Jeju soil.</title>
        <authorList>
            <person name="Dahal R.H."/>
            <person name="Chaudhary D.K."/>
        </authorList>
    </citation>
    <scope>NUCLEOTIDE SEQUENCE [LARGE SCALE GENOMIC DNA]</scope>
    <source>
        <strain evidence="1 2">RJ-7-14</strain>
    </source>
</reference>
<dbReference type="InterPro" id="IPR058074">
    <property type="entry name" value="Bacteriocin-like"/>
</dbReference>
<dbReference type="RefSeq" id="WP_169229732.1">
    <property type="nucleotide sequence ID" value="NZ_JABBGF010000001.1"/>
</dbReference>
<evidence type="ECO:0000313" key="1">
    <source>
        <dbReference type="EMBL" id="NML56333.1"/>
    </source>
</evidence>
<protein>
    <submittedName>
        <fullName evidence="1">Uncharacterized protein</fullName>
    </submittedName>
</protein>
<evidence type="ECO:0000313" key="2">
    <source>
        <dbReference type="Proteomes" id="UP000552615"/>
    </source>
</evidence>
<name>A0A7Y0FHE2_9FLAO</name>
<accession>A0A7Y0FHE2</accession>
<gene>
    <name evidence="1" type="ORF">HHL20_03155</name>
</gene>
<comment type="caution">
    <text evidence="1">The sequence shown here is derived from an EMBL/GenBank/DDBJ whole genome shotgun (WGS) entry which is preliminary data.</text>
</comment>